<dbReference type="SUPFAM" id="SSF100966">
    <property type="entry name" value="Translation initiation factor 2 beta, aIF2beta, N-terminal domain"/>
    <property type="match status" value="1"/>
</dbReference>
<evidence type="ECO:0000256" key="5">
    <source>
        <dbReference type="ARBA" id="ARBA00023134"/>
    </source>
</evidence>
<sequence>MSKSINVRGLTENIDPTYRYRMPPIQITKQKTKSVITNIKEVCKALDRDPLILVDYFKKKFSTPMNVDLDENRVELKSIEQNELQNAIFEFIEYFILCPTCRNPETDLSNKKTTLYIKCRACSHYGPLQMHNKLVNKVSEYIVKSSS</sequence>
<evidence type="ECO:0000259" key="6">
    <source>
        <dbReference type="SMART" id="SM00653"/>
    </source>
</evidence>
<dbReference type="GO" id="GO:0005092">
    <property type="term" value="F:GDP-dissociation inhibitor activity"/>
    <property type="evidence" value="ECO:0007669"/>
    <property type="project" value="TreeGrafter"/>
</dbReference>
<organism evidence="7">
    <name type="scientific">Terrestrivirus sp</name>
    <dbReference type="NCBI Taxonomy" id="2487775"/>
    <lineage>
        <taxon>Viruses</taxon>
        <taxon>Varidnaviria</taxon>
        <taxon>Bamfordvirae</taxon>
        <taxon>Nucleocytoviricota</taxon>
        <taxon>Megaviricetes</taxon>
        <taxon>Imitervirales</taxon>
        <taxon>Mimiviridae</taxon>
        <taxon>Klosneuvirinae</taxon>
    </lineage>
</organism>
<dbReference type="EMBL" id="MK071982">
    <property type="protein sequence ID" value="AYV75986.1"/>
    <property type="molecule type" value="Genomic_DNA"/>
</dbReference>
<evidence type="ECO:0000256" key="1">
    <source>
        <dbReference type="ARBA" id="ARBA00010397"/>
    </source>
</evidence>
<dbReference type="SUPFAM" id="SSF75689">
    <property type="entry name" value="Zinc-binding domain of translation initiation factor 2 beta"/>
    <property type="match status" value="1"/>
</dbReference>
<dbReference type="SMART" id="SM00653">
    <property type="entry name" value="eIF2B_5"/>
    <property type="match status" value="1"/>
</dbReference>
<evidence type="ECO:0000256" key="2">
    <source>
        <dbReference type="ARBA" id="ARBA00022540"/>
    </source>
</evidence>
<dbReference type="PANTHER" id="PTHR23001:SF7">
    <property type="entry name" value="EUKARYOTIC TRANSLATION INITIATION FACTOR 5"/>
    <property type="match status" value="1"/>
</dbReference>
<proteinExistence type="inferred from homology"/>
<dbReference type="InterPro" id="IPR016190">
    <property type="entry name" value="Transl_init_fac_IF2/IF5_Zn-bd"/>
</dbReference>
<dbReference type="InterPro" id="IPR016189">
    <property type="entry name" value="Transl_init_fac_IF2/IF5_N"/>
</dbReference>
<dbReference type="Gene3D" id="2.20.25.350">
    <property type="match status" value="1"/>
</dbReference>
<comment type="similarity">
    <text evidence="1">Belongs to the eIF-2-beta/eIF-5 family.</text>
</comment>
<feature type="domain" description="Translation initiation factor IF2/IF5" evidence="6">
    <location>
        <begin position="17"/>
        <end position="125"/>
    </location>
</feature>
<keyword evidence="3" id="KW-0547">Nucleotide-binding</keyword>
<keyword evidence="4" id="KW-0648">Protein biosynthesis</keyword>
<evidence type="ECO:0000313" key="7">
    <source>
        <dbReference type="EMBL" id="AYV75986.1"/>
    </source>
</evidence>
<dbReference type="InterPro" id="IPR002735">
    <property type="entry name" value="Transl_init_fac_IF2/IF5_dom"/>
</dbReference>
<dbReference type="GO" id="GO:0005525">
    <property type="term" value="F:GTP binding"/>
    <property type="evidence" value="ECO:0007669"/>
    <property type="project" value="UniProtKB-KW"/>
</dbReference>
<evidence type="ECO:0000256" key="3">
    <source>
        <dbReference type="ARBA" id="ARBA00022741"/>
    </source>
</evidence>
<reference evidence="7" key="1">
    <citation type="submission" date="2018-10" db="EMBL/GenBank/DDBJ databases">
        <title>Hidden diversity of soil giant viruses.</title>
        <authorList>
            <person name="Schulz F."/>
            <person name="Alteio L."/>
            <person name="Goudeau D."/>
            <person name="Ryan E.M."/>
            <person name="Malmstrom R.R."/>
            <person name="Blanchard J."/>
            <person name="Woyke T."/>
        </authorList>
    </citation>
    <scope>NUCLEOTIDE SEQUENCE</scope>
    <source>
        <strain evidence="7">TEV1</strain>
    </source>
</reference>
<accession>A0A3G4ZMB9</accession>
<gene>
    <name evidence="7" type="ORF">Terrestrivirus4_34</name>
</gene>
<keyword evidence="5" id="KW-0342">GTP-binding</keyword>
<name>A0A3G4ZMB9_9VIRU</name>
<dbReference type="Gene3D" id="3.30.30.170">
    <property type="match status" value="1"/>
</dbReference>
<keyword evidence="2 7" id="KW-0396">Initiation factor</keyword>
<dbReference type="Pfam" id="PF01873">
    <property type="entry name" value="eIF-5_eIF-2B"/>
    <property type="match status" value="1"/>
</dbReference>
<dbReference type="PANTHER" id="PTHR23001">
    <property type="entry name" value="EUKARYOTIC TRANSLATION INITIATION FACTOR"/>
    <property type="match status" value="1"/>
</dbReference>
<evidence type="ECO:0000256" key="4">
    <source>
        <dbReference type="ARBA" id="ARBA00022917"/>
    </source>
</evidence>
<protein>
    <submittedName>
        <fullName evidence="7">Translation initiation factor 2 subunit beta</fullName>
    </submittedName>
</protein>
<dbReference type="InterPro" id="IPR045196">
    <property type="entry name" value="IF2/IF5"/>
</dbReference>